<organism evidence="9 10">
    <name type="scientific">Durio zibethinus</name>
    <name type="common">Durian</name>
    <dbReference type="NCBI Taxonomy" id="66656"/>
    <lineage>
        <taxon>Eukaryota</taxon>
        <taxon>Viridiplantae</taxon>
        <taxon>Streptophyta</taxon>
        <taxon>Embryophyta</taxon>
        <taxon>Tracheophyta</taxon>
        <taxon>Spermatophyta</taxon>
        <taxon>Magnoliopsida</taxon>
        <taxon>eudicotyledons</taxon>
        <taxon>Gunneridae</taxon>
        <taxon>Pentapetalae</taxon>
        <taxon>rosids</taxon>
        <taxon>malvids</taxon>
        <taxon>Malvales</taxon>
        <taxon>Malvaceae</taxon>
        <taxon>Helicteroideae</taxon>
        <taxon>Durio</taxon>
    </lineage>
</organism>
<dbReference type="Gene3D" id="1.10.10.60">
    <property type="entry name" value="Homeodomain-like"/>
    <property type="match status" value="3"/>
</dbReference>
<feature type="domain" description="HTH myb-type" evidence="8">
    <location>
        <begin position="59"/>
        <end position="106"/>
    </location>
</feature>
<dbReference type="RefSeq" id="XP_022737913.1">
    <property type="nucleotide sequence ID" value="XM_022882178.1"/>
</dbReference>
<dbReference type="FunFam" id="1.10.10.60:FF:000010">
    <property type="entry name" value="Transcriptional activator Myb isoform A"/>
    <property type="match status" value="1"/>
</dbReference>
<evidence type="ECO:0000259" key="7">
    <source>
        <dbReference type="PROSITE" id="PS50090"/>
    </source>
</evidence>
<keyword evidence="3" id="KW-0805">Transcription regulation</keyword>
<name>A0A6P5YBS3_DURZI</name>
<dbReference type="FunFam" id="1.10.10.60:FF:000016">
    <property type="entry name" value="Transcriptional activator Myb isoform A"/>
    <property type="match status" value="1"/>
</dbReference>
<evidence type="ECO:0000256" key="6">
    <source>
        <dbReference type="ARBA" id="ARBA00023242"/>
    </source>
</evidence>
<keyword evidence="2" id="KW-0677">Repeat</keyword>
<evidence type="ECO:0000256" key="4">
    <source>
        <dbReference type="ARBA" id="ARBA00023125"/>
    </source>
</evidence>
<evidence type="ECO:0000259" key="8">
    <source>
        <dbReference type="PROSITE" id="PS51294"/>
    </source>
</evidence>
<dbReference type="GO" id="GO:0000978">
    <property type="term" value="F:RNA polymerase II cis-regulatory region sequence-specific DNA binding"/>
    <property type="evidence" value="ECO:0007669"/>
    <property type="project" value="TreeGrafter"/>
</dbReference>
<dbReference type="InterPro" id="IPR001005">
    <property type="entry name" value="SANT/Myb"/>
</dbReference>
<comment type="subcellular location">
    <subcellularLocation>
        <location evidence="1">Nucleus</location>
    </subcellularLocation>
</comment>
<dbReference type="InterPro" id="IPR050560">
    <property type="entry name" value="MYB_TF"/>
</dbReference>
<feature type="domain" description="Myb-like" evidence="7">
    <location>
        <begin position="107"/>
        <end position="158"/>
    </location>
</feature>
<dbReference type="PROSITE" id="PS50090">
    <property type="entry name" value="MYB_LIKE"/>
    <property type="match status" value="3"/>
</dbReference>
<evidence type="ECO:0000256" key="3">
    <source>
        <dbReference type="ARBA" id="ARBA00023015"/>
    </source>
</evidence>
<dbReference type="PANTHER" id="PTHR45614:SF252">
    <property type="entry name" value="TRANSCRIPTION FACTOR MYB3R-2-LIKE"/>
    <property type="match status" value="1"/>
</dbReference>
<dbReference type="KEGG" id="dzi:111290732"/>
<feature type="domain" description="HTH myb-type" evidence="8">
    <location>
        <begin position="107"/>
        <end position="162"/>
    </location>
</feature>
<evidence type="ECO:0000256" key="1">
    <source>
        <dbReference type="ARBA" id="ARBA00004123"/>
    </source>
</evidence>
<accession>A0A6P5YBS3</accession>
<dbReference type="GO" id="GO:0005634">
    <property type="term" value="C:nucleus"/>
    <property type="evidence" value="ECO:0007669"/>
    <property type="project" value="UniProtKB-SubCell"/>
</dbReference>
<reference evidence="10" key="1">
    <citation type="submission" date="2025-08" db="UniProtKB">
        <authorList>
            <consortium name="RefSeq"/>
        </authorList>
    </citation>
    <scope>IDENTIFICATION</scope>
    <source>
        <tissue evidence="10">Fruit stalk</tissue>
    </source>
</reference>
<dbReference type="InterPro" id="IPR017930">
    <property type="entry name" value="Myb_dom"/>
</dbReference>
<dbReference type="PANTHER" id="PTHR45614">
    <property type="entry name" value="MYB PROTEIN-RELATED"/>
    <property type="match status" value="1"/>
</dbReference>
<dbReference type="Proteomes" id="UP000515121">
    <property type="component" value="Unplaced"/>
</dbReference>
<protein>
    <submittedName>
        <fullName evidence="10">Transcription factor MYB3R-2-like isoform X1</fullName>
    </submittedName>
</protein>
<feature type="domain" description="HTH myb-type" evidence="8">
    <location>
        <begin position="163"/>
        <end position="213"/>
    </location>
</feature>
<evidence type="ECO:0000313" key="10">
    <source>
        <dbReference type="RefSeq" id="XP_022737913.1"/>
    </source>
</evidence>
<dbReference type="SMART" id="SM00717">
    <property type="entry name" value="SANT"/>
    <property type="match status" value="3"/>
</dbReference>
<feature type="domain" description="Myb-like" evidence="7">
    <location>
        <begin position="159"/>
        <end position="209"/>
    </location>
</feature>
<proteinExistence type="predicted"/>
<dbReference type="OrthoDB" id="2143914at2759"/>
<dbReference type="InterPro" id="IPR009057">
    <property type="entry name" value="Homeodomain-like_sf"/>
</dbReference>
<dbReference type="GO" id="GO:0000981">
    <property type="term" value="F:DNA-binding transcription factor activity, RNA polymerase II-specific"/>
    <property type="evidence" value="ECO:0007669"/>
    <property type="project" value="TreeGrafter"/>
</dbReference>
<dbReference type="Pfam" id="PF00249">
    <property type="entry name" value="Myb_DNA-binding"/>
    <property type="match status" value="3"/>
</dbReference>
<gene>
    <name evidence="10" type="primary">LOC111290732</name>
</gene>
<dbReference type="SUPFAM" id="SSF46689">
    <property type="entry name" value="Homeodomain-like"/>
    <property type="match status" value="2"/>
</dbReference>
<evidence type="ECO:0000256" key="5">
    <source>
        <dbReference type="ARBA" id="ARBA00023163"/>
    </source>
</evidence>
<keyword evidence="5" id="KW-0804">Transcription</keyword>
<evidence type="ECO:0000256" key="2">
    <source>
        <dbReference type="ARBA" id="ARBA00022737"/>
    </source>
</evidence>
<dbReference type="CDD" id="cd00167">
    <property type="entry name" value="SANT"/>
    <property type="match status" value="3"/>
</dbReference>
<keyword evidence="4" id="KW-0238">DNA-binding</keyword>
<feature type="domain" description="Myb-like" evidence="7">
    <location>
        <begin position="55"/>
        <end position="106"/>
    </location>
</feature>
<keyword evidence="6" id="KW-0539">Nucleus</keyword>
<dbReference type="AlphaFoldDB" id="A0A6P5YBS3"/>
<evidence type="ECO:0000313" key="9">
    <source>
        <dbReference type="Proteomes" id="UP000515121"/>
    </source>
</evidence>
<sequence>MVEVKKEKEEYHECLAEEVRSASPSSCFDSSFDTTTRSASLQGLYCCCRRVTGPSRHSRKGGWTEEEDNLLTEAVKKCNARNWKKIAEFLPGRTDIQCLHRWQKVLNPGILKGPWTKEEDDHITMLVKKYGCKRWSVIAKYLGGRIGKQCRERWYNHLDPTIRKDSWTEKEEAILTYYHQIYGNKWTKIAKLLPGRTDNAIKNHWNCTLKKKLSLYSTHLYAMDICIEESGFSDQEITSKFMKVKEWRQVLYEAKSVNQNIAVDCGAGTCKIDLVLGIANQAEIKLEADCGKVGKHRSPGVPNEQVTPLNNRVHFDDKANVTIDDSIVGSVRRYAKHIKTHEPRLASCRVGSQDSHALLSSTSVDSPSSPLTFKISEDGQVHMQSENQRMNTVYSSDCLSHNEPSQLKDSVSAIFPIVDSQDVSLKSSFCYSTPPKLVESLSPSSSSPESILRISAMTFKNTPSIIRKRSYKKAWNDNFSDASCSPVRSFSCFHCEGEINDTY</sequence>
<keyword evidence="9" id="KW-1185">Reference proteome</keyword>
<dbReference type="GeneID" id="111290732"/>
<dbReference type="PROSITE" id="PS51294">
    <property type="entry name" value="HTH_MYB"/>
    <property type="match status" value="3"/>
</dbReference>